<dbReference type="EMBL" id="JAALLS010000048">
    <property type="protein sequence ID" value="NGP90251.1"/>
    <property type="molecule type" value="Genomic_DNA"/>
</dbReference>
<evidence type="ECO:0000313" key="1">
    <source>
        <dbReference type="EMBL" id="NGP90251.1"/>
    </source>
</evidence>
<comment type="caution">
    <text evidence="1">The sequence shown here is derived from an EMBL/GenBank/DDBJ whole genome shotgun (WGS) entry which is preliminary data.</text>
</comment>
<keyword evidence="2" id="KW-1185">Reference proteome</keyword>
<evidence type="ECO:0000313" key="2">
    <source>
        <dbReference type="Proteomes" id="UP000479132"/>
    </source>
</evidence>
<dbReference type="AlphaFoldDB" id="A0A6M1TDZ9"/>
<sequence length="468" mass="54036">MRWLGVVVDFLLIKLAKHKTKKTACLMAQYNFDHDRELFLLIGHITHEGIVSLLETSGKQYKNKLLKSSPQNWWSIVEYYNDFKIAASILKLTTKSLMRIISPRYENVREELFKKIASTNNLVFIYEDFLTGEIENEGWHTLNYPSQENYDEAINFLDGYDLNIMSYEHNSEMTILASNFIKENDSNLILRFYVPLNRMWANEIDRILKLFKDYLSRVGDFTVRLEQESTNKGNIYKFFVEEEVPDIDFGIEFSEFSNFIKLCAFDTDAARELLKNTSLNTDDIESLLTRYSKEARRIQIDLKQERESRLLNIRHQLESELTDLDSGAIELSKINSIVESLIPKVDDAMNLLPSQSTVPLQVINSSDVNININSQIIDKVEGVVGKEIYGDQHLSNNGEKLIRLIQEYGGSKKNELITSVHEFEDEAVDKSKKFTAKRMLKSFLLRAKDEAIGIGSGIVQSLLEDYLI</sequence>
<accession>A0A6M1TDZ9</accession>
<proteinExistence type="predicted"/>
<organism evidence="1 2">
    <name type="scientific">Fodinibius halophilus</name>
    <dbReference type="NCBI Taxonomy" id="1736908"/>
    <lineage>
        <taxon>Bacteria</taxon>
        <taxon>Pseudomonadati</taxon>
        <taxon>Balneolota</taxon>
        <taxon>Balneolia</taxon>
        <taxon>Balneolales</taxon>
        <taxon>Balneolaceae</taxon>
        <taxon>Fodinibius</taxon>
    </lineage>
</organism>
<reference evidence="1 2" key="1">
    <citation type="submission" date="2020-02" db="EMBL/GenBank/DDBJ databases">
        <title>Aliifodinibius halophilus 2W32, complete genome.</title>
        <authorList>
            <person name="Li Y."/>
            <person name="Wu S."/>
        </authorList>
    </citation>
    <scope>NUCLEOTIDE SEQUENCE [LARGE SCALE GENOMIC DNA]</scope>
    <source>
        <strain evidence="1 2">2W32</strain>
    </source>
</reference>
<dbReference type="RefSeq" id="WP_165271473.1">
    <property type="nucleotide sequence ID" value="NZ_JAALLS010000048.1"/>
</dbReference>
<protein>
    <submittedName>
        <fullName evidence="1">Uncharacterized protein</fullName>
    </submittedName>
</protein>
<gene>
    <name evidence="1" type="ORF">G3569_17990</name>
</gene>
<dbReference type="Proteomes" id="UP000479132">
    <property type="component" value="Unassembled WGS sequence"/>
</dbReference>
<name>A0A6M1TDZ9_9BACT</name>